<evidence type="ECO:0000313" key="3">
    <source>
        <dbReference type="Proteomes" id="UP001597368"/>
    </source>
</evidence>
<dbReference type="RefSeq" id="WP_379573295.1">
    <property type="nucleotide sequence ID" value="NZ_JBHUFV010000026.1"/>
</dbReference>
<keyword evidence="3" id="KW-1185">Reference proteome</keyword>
<name>A0ABW4SXC2_9ACTN</name>
<accession>A0ABW4SXC2</accession>
<feature type="compositionally biased region" description="Pro residues" evidence="1">
    <location>
        <begin position="1"/>
        <end position="12"/>
    </location>
</feature>
<organism evidence="2 3">
    <name type="scientific">Nonomuraea mangrovi</name>
    <dbReference type="NCBI Taxonomy" id="2316207"/>
    <lineage>
        <taxon>Bacteria</taxon>
        <taxon>Bacillati</taxon>
        <taxon>Actinomycetota</taxon>
        <taxon>Actinomycetes</taxon>
        <taxon>Streptosporangiales</taxon>
        <taxon>Streptosporangiaceae</taxon>
        <taxon>Nonomuraea</taxon>
    </lineage>
</organism>
<comment type="caution">
    <text evidence="2">The sequence shown here is derived from an EMBL/GenBank/DDBJ whole genome shotgun (WGS) entry which is preliminary data.</text>
</comment>
<sequence length="83" mass="9072">MNRLVPPIPMPPDGDSRRCEEPDLTGCGPLPRVDPRSATGEVFAREEPTVPAGLTERRDLVRTFATSGPIMVGIRDRVSRVTC</sequence>
<reference evidence="3" key="1">
    <citation type="journal article" date="2019" name="Int. J. Syst. Evol. Microbiol.">
        <title>The Global Catalogue of Microorganisms (GCM) 10K type strain sequencing project: providing services to taxonomists for standard genome sequencing and annotation.</title>
        <authorList>
            <consortium name="The Broad Institute Genomics Platform"/>
            <consortium name="The Broad Institute Genome Sequencing Center for Infectious Disease"/>
            <person name="Wu L."/>
            <person name="Ma J."/>
        </authorList>
    </citation>
    <scope>NUCLEOTIDE SEQUENCE [LARGE SCALE GENOMIC DNA]</scope>
    <source>
        <strain evidence="3">ICMP 6774ER</strain>
    </source>
</reference>
<feature type="region of interest" description="Disordered" evidence="1">
    <location>
        <begin position="1"/>
        <end position="39"/>
    </location>
</feature>
<gene>
    <name evidence="2" type="ORF">ACFSKW_17410</name>
</gene>
<dbReference type="EMBL" id="JBHUFV010000026">
    <property type="protein sequence ID" value="MFD1933251.1"/>
    <property type="molecule type" value="Genomic_DNA"/>
</dbReference>
<evidence type="ECO:0000313" key="2">
    <source>
        <dbReference type="EMBL" id="MFD1933251.1"/>
    </source>
</evidence>
<dbReference type="Proteomes" id="UP001597368">
    <property type="component" value="Unassembled WGS sequence"/>
</dbReference>
<evidence type="ECO:0000256" key="1">
    <source>
        <dbReference type="SAM" id="MobiDB-lite"/>
    </source>
</evidence>
<proteinExistence type="predicted"/>
<protein>
    <submittedName>
        <fullName evidence="2">Uncharacterized protein</fullName>
    </submittedName>
</protein>